<sequence>MWPRLELEEKFNRMGLTYEGMNQETKQWGRLNTYGGKLVDNIVQAVARDCLREALFRLDYAGYKTVMHVHDETVMEAPYVFGSVEHACKIMGEPISWAPGLLIWADG</sequence>
<accession>A0A644T1I0</accession>
<evidence type="ECO:0000313" key="1">
    <source>
        <dbReference type="EMBL" id="MPL60337.1"/>
    </source>
</evidence>
<evidence type="ECO:0008006" key="2">
    <source>
        <dbReference type="Google" id="ProtNLM"/>
    </source>
</evidence>
<dbReference type="AlphaFoldDB" id="A0A644T1I0"/>
<name>A0A644T1I0_9ZZZZ</name>
<dbReference type="SUPFAM" id="SSF56672">
    <property type="entry name" value="DNA/RNA polymerases"/>
    <property type="match status" value="1"/>
</dbReference>
<comment type="caution">
    <text evidence="1">The sequence shown here is derived from an EMBL/GenBank/DDBJ whole genome shotgun (WGS) entry which is preliminary data.</text>
</comment>
<gene>
    <name evidence="1" type="ORF">SDC9_05896</name>
</gene>
<reference evidence="1" key="1">
    <citation type="submission" date="2019-08" db="EMBL/GenBank/DDBJ databases">
        <authorList>
            <person name="Kucharzyk K."/>
            <person name="Murdoch R.W."/>
            <person name="Higgins S."/>
            <person name="Loffler F."/>
        </authorList>
    </citation>
    <scope>NUCLEOTIDE SEQUENCE</scope>
</reference>
<dbReference type="EMBL" id="VSSQ01000012">
    <property type="protein sequence ID" value="MPL60337.1"/>
    <property type="molecule type" value="Genomic_DNA"/>
</dbReference>
<protein>
    <recommendedName>
        <fullName evidence="2">DNA-directed DNA polymerase family A palm domain-containing protein</fullName>
    </recommendedName>
</protein>
<dbReference type="InterPro" id="IPR043502">
    <property type="entry name" value="DNA/RNA_pol_sf"/>
</dbReference>
<proteinExistence type="predicted"/>
<organism evidence="1">
    <name type="scientific">bioreactor metagenome</name>
    <dbReference type="NCBI Taxonomy" id="1076179"/>
    <lineage>
        <taxon>unclassified sequences</taxon>
        <taxon>metagenomes</taxon>
        <taxon>ecological metagenomes</taxon>
    </lineage>
</organism>